<dbReference type="EMBL" id="AJWJ01000101">
    <property type="protein sequence ID" value="KAF2075398.1"/>
    <property type="molecule type" value="Genomic_DNA"/>
</dbReference>
<dbReference type="Pfam" id="PF07478">
    <property type="entry name" value="Dala_Dala_lig_C"/>
    <property type="match status" value="1"/>
</dbReference>
<keyword evidence="3" id="KW-1185">Reference proteome</keyword>
<dbReference type="SUPFAM" id="SSF56059">
    <property type="entry name" value="Glutathione synthetase ATP-binding domain-like"/>
    <property type="match status" value="1"/>
</dbReference>
<evidence type="ECO:0000259" key="1">
    <source>
        <dbReference type="Pfam" id="PF07478"/>
    </source>
</evidence>
<dbReference type="AlphaFoldDB" id="A0A8J4PWM3"/>
<organism evidence="2 3">
    <name type="scientific">Polysphondylium violaceum</name>
    <dbReference type="NCBI Taxonomy" id="133409"/>
    <lineage>
        <taxon>Eukaryota</taxon>
        <taxon>Amoebozoa</taxon>
        <taxon>Evosea</taxon>
        <taxon>Eumycetozoa</taxon>
        <taxon>Dictyostelia</taxon>
        <taxon>Dictyosteliales</taxon>
        <taxon>Dictyosteliaceae</taxon>
        <taxon>Polysphondylium</taxon>
    </lineage>
</organism>
<sequence>MISVIIEPSYDTRELIKTLNNLQLDYQIVLGPTDDYFNNINKTLQQAIKAPSGKPIRAIINLYEECNARGQMLADLLYNQPIPCTSPNASLYDITRYDLKSTCLKTNSKTPLYFFSEGMDSVDSIKLNLKGLMKKGVTNVFIKPGRGFNSIGIDKESCQPLMFQDESSFDTIIHKIEYVAQQFGSALVEEYIDGKEISILILPPLELGQQPLVLKPVEFCFKKALLDQNFITNEWKLNYEIEYWYEENAYDQEGCLEAMNMVKDVYQSFNFNTYVRFDIRIRKTSNNIVECFLLDVNTCCSVINYSTAVTILKANGKDNNWFVDYIIKSATNLKK</sequence>
<dbReference type="GO" id="GO:0008716">
    <property type="term" value="F:D-alanine-D-alanine ligase activity"/>
    <property type="evidence" value="ECO:0007669"/>
    <property type="project" value="InterPro"/>
</dbReference>
<dbReference type="Gene3D" id="3.30.470.20">
    <property type="entry name" value="ATP-grasp fold, B domain"/>
    <property type="match status" value="1"/>
</dbReference>
<dbReference type="GO" id="GO:0005524">
    <property type="term" value="F:ATP binding"/>
    <property type="evidence" value="ECO:0007669"/>
    <property type="project" value="InterPro"/>
</dbReference>
<dbReference type="Proteomes" id="UP000695562">
    <property type="component" value="Unassembled WGS sequence"/>
</dbReference>
<dbReference type="PANTHER" id="PTHR23132:SF23">
    <property type="entry name" value="D-ALANINE--D-ALANINE LIGASE B"/>
    <property type="match status" value="1"/>
</dbReference>
<comment type="caution">
    <text evidence="2">The sequence shown here is derived from an EMBL/GenBank/DDBJ whole genome shotgun (WGS) entry which is preliminary data.</text>
</comment>
<dbReference type="PANTHER" id="PTHR23132">
    <property type="entry name" value="D-ALANINE--D-ALANINE LIGASE"/>
    <property type="match status" value="1"/>
</dbReference>
<dbReference type="OrthoDB" id="2017037at2759"/>
<gene>
    <name evidence="2" type="ORF">CYY_003277</name>
</gene>
<name>A0A8J4PWM3_9MYCE</name>
<dbReference type="InterPro" id="IPR011095">
    <property type="entry name" value="Dala_Dala_lig_C"/>
</dbReference>
<dbReference type="InterPro" id="IPR013815">
    <property type="entry name" value="ATP_grasp_subdomain_1"/>
</dbReference>
<reference evidence="2" key="1">
    <citation type="submission" date="2020-01" db="EMBL/GenBank/DDBJ databases">
        <title>Development of genomics and gene disruption for Polysphondylium violaceum indicates a role for the polyketide synthase stlB in stalk morphogenesis.</title>
        <authorList>
            <person name="Narita B."/>
            <person name="Kawabe Y."/>
            <person name="Kin K."/>
            <person name="Saito T."/>
            <person name="Gibbs R."/>
            <person name="Kuspa A."/>
            <person name="Muzny D."/>
            <person name="Queller D."/>
            <person name="Richards S."/>
            <person name="Strassman J."/>
            <person name="Sucgang R."/>
            <person name="Worley K."/>
            <person name="Schaap P."/>
        </authorList>
    </citation>
    <scope>NUCLEOTIDE SEQUENCE</scope>
    <source>
        <strain evidence="2">QSvi11</strain>
    </source>
</reference>
<proteinExistence type="predicted"/>
<evidence type="ECO:0000313" key="2">
    <source>
        <dbReference type="EMBL" id="KAF2075398.1"/>
    </source>
</evidence>
<evidence type="ECO:0000313" key="3">
    <source>
        <dbReference type="Proteomes" id="UP000695562"/>
    </source>
</evidence>
<accession>A0A8J4PWM3</accession>
<dbReference type="Gene3D" id="3.30.1490.20">
    <property type="entry name" value="ATP-grasp fold, A domain"/>
    <property type="match status" value="1"/>
</dbReference>
<protein>
    <recommendedName>
        <fullName evidence="1">D-alanine--D-alanine ligase C-terminal domain-containing protein</fullName>
    </recommendedName>
</protein>
<feature type="domain" description="D-alanine--D-alanine ligase C-terminal" evidence="1">
    <location>
        <begin position="140"/>
        <end position="327"/>
    </location>
</feature>